<comment type="similarity">
    <text evidence="2">Belongs to the glycosyltransferase 41 family. O-GlcNAc transferase subfamily.</text>
</comment>
<evidence type="ECO:0000313" key="11">
    <source>
        <dbReference type="Proteomes" id="UP000078428"/>
    </source>
</evidence>
<keyword evidence="4" id="KW-0328">Glycosyltransferase</keyword>
<feature type="repeat" description="TPR" evidence="8">
    <location>
        <begin position="342"/>
        <end position="375"/>
    </location>
</feature>
<dbReference type="PROSITE" id="PS50293">
    <property type="entry name" value="TPR_REGION"/>
    <property type="match status" value="1"/>
</dbReference>
<dbReference type="InterPro" id="IPR011990">
    <property type="entry name" value="TPR-like_helical_dom_sf"/>
</dbReference>
<dbReference type="Pfam" id="PF13844">
    <property type="entry name" value="Glyco_transf_41"/>
    <property type="match status" value="2"/>
</dbReference>
<comment type="caution">
    <text evidence="10">The sequence shown here is derived from an EMBL/GenBank/DDBJ whole genome shotgun (WGS) entry which is preliminary data.</text>
</comment>
<feature type="repeat" description="TPR" evidence="8">
    <location>
        <begin position="172"/>
        <end position="205"/>
    </location>
</feature>
<dbReference type="STRING" id="1285242.A6A04_03905"/>
<feature type="repeat" description="TPR" evidence="8">
    <location>
        <begin position="36"/>
        <end position="69"/>
    </location>
</feature>
<dbReference type="PROSITE" id="PS50005">
    <property type="entry name" value="TPR"/>
    <property type="match status" value="8"/>
</dbReference>
<sequence>MVQDLIDTALGHHRAGRLDLAVPLYAEALRHRPDHPEALHLMGVVSIQTGRFADAVDWIARALAARPDFPEAHNNLGNVFRALGQPDQAAIAFGKALELRPDFPEALNNLGVCRQTAGDFADAADLFRRACDLRPTYPEAAINLAQVLEQAGRMPDAAQAYGVARALVPDNADLHNLHGNVLRGLGEITEAAEAYADAVRSQPDSIDFKVNLGVALTECRRLSEAVDILAAARGQAPDHARAAIALGVALMLHGQTEDAIICLQDAVALAPGLAATHGNLGLALARQGKLDEAADCQRAALRLQPDNAIAHNNLATIMTELGQWDAAMAAVNQALALRPAFAEAHMARGALLKATGRLDEAEAALRDALALAPNSPEAHTALGSIHQLQWRLDEAEACHRTALALWPDFSAAEINLGATLQILGRAAEAAECYERILARHPEHFVAFGSLLNATMYRDDLSTEQVTAIHRRFGAAMARPPLVEPPLLRPTATDSDRRLRIGYLSSDLREHPVATNLLPIIRHHDRSRFSIHFYAHVARPDALTDEFRRLGDGWCDIRGLTDRQAAERIRMDGIDILVSLAGRFDLNRPGICGWRAAPVQINMYDVATNGMAEHDYIIGDLVLIPKGTVEYFSERPLRLPSIYVADFPNLPPLPASPRQGPAIFNCFNNPAKISSTSLALWGKILATLPQGRLILKYHQAYSSASLRERLLRELSAAGADRRQVDFITGKDSGASFLERYNQTDISLDTLPFSGATTSYQALCMGVPVLTLPSERMVGRWTTSMLRVVGLRDLIASSPKDFVSRAVAMANNIDAWRARRADIRESVRLSRLCDAAAWTGHLERLYRAAWRHACGI</sequence>
<dbReference type="Pfam" id="PF13428">
    <property type="entry name" value="TPR_14"/>
    <property type="match status" value="1"/>
</dbReference>
<accession>A0A178MKZ1</accession>
<evidence type="ECO:0000259" key="9">
    <source>
        <dbReference type="Pfam" id="PF13844"/>
    </source>
</evidence>
<feature type="domain" description="O-GlcNAc transferase C-terminal" evidence="9">
    <location>
        <begin position="491"/>
        <end position="640"/>
    </location>
</feature>
<proteinExistence type="inferred from homology"/>
<dbReference type="GO" id="GO:0097363">
    <property type="term" value="F:protein O-acetylglucosaminyltransferase activity"/>
    <property type="evidence" value="ECO:0007669"/>
    <property type="project" value="UniProtKB-EC"/>
</dbReference>
<feature type="repeat" description="TPR" evidence="8">
    <location>
        <begin position="274"/>
        <end position="307"/>
    </location>
</feature>
<dbReference type="Gene3D" id="1.25.40.10">
    <property type="entry name" value="Tetratricopeptide repeat domain"/>
    <property type="match status" value="6"/>
</dbReference>
<protein>
    <recommendedName>
        <fullName evidence="3">protein O-GlcNAc transferase</fullName>
        <ecNumber evidence="3">2.4.1.255</ecNumber>
    </recommendedName>
</protein>
<evidence type="ECO:0000256" key="4">
    <source>
        <dbReference type="ARBA" id="ARBA00022676"/>
    </source>
</evidence>
<evidence type="ECO:0000256" key="1">
    <source>
        <dbReference type="ARBA" id="ARBA00004922"/>
    </source>
</evidence>
<organism evidence="10 11">
    <name type="scientific">Paramagnetospirillum marisnigri</name>
    <dbReference type="NCBI Taxonomy" id="1285242"/>
    <lineage>
        <taxon>Bacteria</taxon>
        <taxon>Pseudomonadati</taxon>
        <taxon>Pseudomonadota</taxon>
        <taxon>Alphaproteobacteria</taxon>
        <taxon>Rhodospirillales</taxon>
        <taxon>Magnetospirillaceae</taxon>
        <taxon>Paramagnetospirillum</taxon>
    </lineage>
</organism>
<dbReference type="OrthoDB" id="9800698at2"/>
<dbReference type="InterPro" id="IPR029489">
    <property type="entry name" value="OGT/SEC/SPY_C"/>
</dbReference>
<evidence type="ECO:0000256" key="7">
    <source>
        <dbReference type="ARBA" id="ARBA00022803"/>
    </source>
</evidence>
<dbReference type="PANTHER" id="PTHR44835">
    <property type="entry name" value="UDP-N-ACETYLGLUCOSAMINE--PEPTIDE N-ACETYLGLUCOSAMINYLTRANSFERASE SPINDLY-RELATED"/>
    <property type="match status" value="1"/>
</dbReference>
<feature type="repeat" description="TPR" evidence="8">
    <location>
        <begin position="308"/>
        <end position="341"/>
    </location>
</feature>
<dbReference type="SMART" id="SM00028">
    <property type="entry name" value="TPR"/>
    <property type="match status" value="13"/>
</dbReference>
<evidence type="ECO:0000256" key="6">
    <source>
        <dbReference type="ARBA" id="ARBA00022737"/>
    </source>
</evidence>
<feature type="repeat" description="TPR" evidence="8">
    <location>
        <begin position="410"/>
        <end position="443"/>
    </location>
</feature>
<evidence type="ECO:0000256" key="5">
    <source>
        <dbReference type="ARBA" id="ARBA00022679"/>
    </source>
</evidence>
<feature type="domain" description="O-GlcNAc transferase C-terminal" evidence="9">
    <location>
        <begin position="662"/>
        <end position="837"/>
    </location>
</feature>
<dbReference type="Pfam" id="PF14559">
    <property type="entry name" value="TPR_19"/>
    <property type="match status" value="1"/>
</dbReference>
<comment type="pathway">
    <text evidence="1">Protein modification; protein glycosylation.</text>
</comment>
<name>A0A178MKZ1_9PROT</name>
<keyword evidence="11" id="KW-1185">Reference proteome</keyword>
<dbReference type="Pfam" id="PF13432">
    <property type="entry name" value="TPR_16"/>
    <property type="match status" value="2"/>
</dbReference>
<feature type="repeat" description="TPR" evidence="8">
    <location>
        <begin position="104"/>
        <end position="137"/>
    </location>
</feature>
<dbReference type="PANTHER" id="PTHR44835:SF1">
    <property type="entry name" value="PROTEIN O-GLCNAC TRANSFERASE"/>
    <property type="match status" value="1"/>
</dbReference>
<dbReference type="Pfam" id="PF13424">
    <property type="entry name" value="TPR_12"/>
    <property type="match status" value="1"/>
</dbReference>
<dbReference type="EC" id="2.4.1.255" evidence="3"/>
<evidence type="ECO:0000256" key="2">
    <source>
        <dbReference type="ARBA" id="ARBA00005386"/>
    </source>
</evidence>
<dbReference type="InterPro" id="IPR019734">
    <property type="entry name" value="TPR_rpt"/>
</dbReference>
<keyword evidence="7 8" id="KW-0802">TPR repeat</keyword>
<evidence type="ECO:0000256" key="3">
    <source>
        <dbReference type="ARBA" id="ARBA00011970"/>
    </source>
</evidence>
<dbReference type="AlphaFoldDB" id="A0A178MKZ1"/>
<gene>
    <name evidence="10" type="ORF">A6A04_03905</name>
</gene>
<keyword evidence="6" id="KW-0677">Repeat</keyword>
<evidence type="ECO:0000256" key="8">
    <source>
        <dbReference type="PROSITE-ProRule" id="PRU00339"/>
    </source>
</evidence>
<dbReference type="Gene3D" id="3.40.50.2000">
    <property type="entry name" value="Glycogen Phosphorylase B"/>
    <property type="match status" value="1"/>
</dbReference>
<dbReference type="SUPFAM" id="SSF48452">
    <property type="entry name" value="TPR-like"/>
    <property type="match status" value="2"/>
</dbReference>
<evidence type="ECO:0000313" key="10">
    <source>
        <dbReference type="EMBL" id="OAN49269.1"/>
    </source>
</evidence>
<reference evidence="10 11" key="1">
    <citation type="submission" date="2016-04" db="EMBL/GenBank/DDBJ databases">
        <title>Draft genome sequence of freshwater magnetotactic bacteria Magnetospirillum marisnigri SP-1 and Magnetospirillum moscoviense BB-1.</title>
        <authorList>
            <person name="Koziaeva V."/>
            <person name="Dziuba M.V."/>
            <person name="Ivanov T.M."/>
            <person name="Kuznetsov B."/>
            <person name="Grouzdev D.S."/>
        </authorList>
    </citation>
    <scope>NUCLEOTIDE SEQUENCE [LARGE SCALE GENOMIC DNA]</scope>
    <source>
        <strain evidence="10 11">SP-1</strain>
    </source>
</reference>
<keyword evidence="5" id="KW-0808">Transferase</keyword>
<dbReference type="Gene3D" id="3.40.50.11380">
    <property type="match status" value="1"/>
</dbReference>
<dbReference type="EMBL" id="LWQT01000066">
    <property type="protein sequence ID" value="OAN49269.1"/>
    <property type="molecule type" value="Genomic_DNA"/>
</dbReference>
<feature type="repeat" description="TPR" evidence="8">
    <location>
        <begin position="70"/>
        <end position="103"/>
    </location>
</feature>
<dbReference type="InterPro" id="IPR051939">
    <property type="entry name" value="Glycosyltr_41/O-GlcNAc_trsf"/>
</dbReference>
<dbReference type="Proteomes" id="UP000078428">
    <property type="component" value="Unassembled WGS sequence"/>
</dbReference>